<dbReference type="GO" id="GO:0004331">
    <property type="term" value="F:fructose-2,6-bisphosphate 2-phosphatase activity"/>
    <property type="evidence" value="ECO:0007669"/>
    <property type="project" value="TreeGrafter"/>
</dbReference>
<feature type="active site" description="Proton donor/acceptor" evidence="2">
    <location>
        <position position="81"/>
    </location>
</feature>
<name>A0A8J7CG28_9BACT</name>
<proteinExistence type="predicted"/>
<evidence type="ECO:0000313" key="4">
    <source>
        <dbReference type="EMBL" id="MBD3870304.1"/>
    </source>
</evidence>
<protein>
    <submittedName>
        <fullName evidence="4">Histidine phosphatase family protein</fullName>
    </submittedName>
</protein>
<dbReference type="PANTHER" id="PTHR46517:SF1">
    <property type="entry name" value="FRUCTOSE-2,6-BISPHOSPHATASE TIGAR"/>
    <property type="match status" value="1"/>
</dbReference>
<dbReference type="InterPro" id="IPR051695">
    <property type="entry name" value="Phosphoglycerate_Mutase"/>
</dbReference>
<dbReference type="Proteomes" id="UP000598633">
    <property type="component" value="Unassembled WGS sequence"/>
</dbReference>
<dbReference type="Pfam" id="PF00300">
    <property type="entry name" value="His_Phos_1"/>
    <property type="match status" value="1"/>
</dbReference>
<keyword evidence="1" id="KW-0378">Hydrolase</keyword>
<dbReference type="EMBL" id="JACXWA010000053">
    <property type="protein sequence ID" value="MBD3870304.1"/>
    <property type="molecule type" value="Genomic_DNA"/>
</dbReference>
<comment type="caution">
    <text evidence="4">The sequence shown here is derived from an EMBL/GenBank/DDBJ whole genome shotgun (WGS) entry which is preliminary data.</text>
</comment>
<evidence type="ECO:0000313" key="5">
    <source>
        <dbReference type="Proteomes" id="UP000598633"/>
    </source>
</evidence>
<evidence type="ECO:0000256" key="3">
    <source>
        <dbReference type="PIRSR" id="PIRSR613078-2"/>
    </source>
</evidence>
<gene>
    <name evidence="4" type="ORF">IFJ97_02955</name>
</gene>
<dbReference type="GO" id="GO:0045820">
    <property type="term" value="P:negative regulation of glycolytic process"/>
    <property type="evidence" value="ECO:0007669"/>
    <property type="project" value="TreeGrafter"/>
</dbReference>
<dbReference type="CDD" id="cd07067">
    <property type="entry name" value="HP_PGM_like"/>
    <property type="match status" value="1"/>
</dbReference>
<evidence type="ECO:0000256" key="1">
    <source>
        <dbReference type="ARBA" id="ARBA00022801"/>
    </source>
</evidence>
<dbReference type="SMART" id="SM00855">
    <property type="entry name" value="PGAM"/>
    <property type="match status" value="1"/>
</dbReference>
<evidence type="ECO:0000256" key="2">
    <source>
        <dbReference type="PIRSR" id="PIRSR613078-1"/>
    </source>
</evidence>
<dbReference type="SUPFAM" id="SSF53254">
    <property type="entry name" value="Phosphoglycerate mutase-like"/>
    <property type="match status" value="1"/>
</dbReference>
<sequence>MKAPLKLWLVRHGETTYSASKRVAGWSDPPLTDTGRNQAESLRPVIDGRQFEGVWSSDLQRAVESARLAMGEPRTDRRLRECDFGALEGCSYEEADSTYGEVFRDFRDFEAPEGESHEGFRRRVHDFVNSLEPGRHLLFVHGGVIRVLTQDLGLDRFIPTGSLVGLDWAAQEVLFVREPGNTGTTD</sequence>
<organism evidence="4 5">
    <name type="scientific">Candidatus Sulfomarinibacter kjeldsenii</name>
    <dbReference type="NCBI Taxonomy" id="2885994"/>
    <lineage>
        <taxon>Bacteria</taxon>
        <taxon>Pseudomonadati</taxon>
        <taxon>Acidobacteriota</taxon>
        <taxon>Thermoanaerobaculia</taxon>
        <taxon>Thermoanaerobaculales</taxon>
        <taxon>Candidatus Sulfomarinibacteraceae</taxon>
        <taxon>Candidatus Sulfomarinibacter</taxon>
    </lineage>
</organism>
<feature type="active site" description="Tele-phosphohistidine intermediate" evidence="2">
    <location>
        <position position="12"/>
    </location>
</feature>
<dbReference type="Gene3D" id="3.40.50.1240">
    <property type="entry name" value="Phosphoglycerate mutase-like"/>
    <property type="match status" value="1"/>
</dbReference>
<dbReference type="GO" id="GO:0005829">
    <property type="term" value="C:cytosol"/>
    <property type="evidence" value="ECO:0007669"/>
    <property type="project" value="TreeGrafter"/>
</dbReference>
<dbReference type="AlphaFoldDB" id="A0A8J7CG28"/>
<dbReference type="InterPro" id="IPR029033">
    <property type="entry name" value="His_PPase_superfam"/>
</dbReference>
<dbReference type="GO" id="GO:0043456">
    <property type="term" value="P:regulation of pentose-phosphate shunt"/>
    <property type="evidence" value="ECO:0007669"/>
    <property type="project" value="TreeGrafter"/>
</dbReference>
<accession>A0A8J7CG28</accession>
<dbReference type="PANTHER" id="PTHR46517">
    <property type="entry name" value="FRUCTOSE-2,6-BISPHOSPHATASE TIGAR"/>
    <property type="match status" value="1"/>
</dbReference>
<reference evidence="4 5" key="1">
    <citation type="submission" date="2020-08" db="EMBL/GenBank/DDBJ databases">
        <title>Acidobacteriota in marine sediments use diverse sulfur dissimilation pathways.</title>
        <authorList>
            <person name="Wasmund K."/>
        </authorList>
    </citation>
    <scope>NUCLEOTIDE SEQUENCE [LARGE SCALE GENOMIC DNA]</scope>
    <source>
        <strain evidence="4">MAG AM3-A</strain>
    </source>
</reference>
<feature type="binding site" evidence="3">
    <location>
        <position position="61"/>
    </location>
    <ligand>
        <name>substrate</name>
    </ligand>
</feature>
<dbReference type="InterPro" id="IPR013078">
    <property type="entry name" value="His_Pase_superF_clade-1"/>
</dbReference>